<comment type="caution">
    <text evidence="1">The sequence shown here is derived from an EMBL/GenBank/DDBJ whole genome shotgun (WGS) entry which is preliminary data.</text>
</comment>
<gene>
    <name evidence="1" type="ORF">H9726_07785</name>
</gene>
<protein>
    <submittedName>
        <fullName evidence="1">Uncharacterized protein</fullName>
    </submittedName>
</protein>
<dbReference type="AlphaFoldDB" id="A0A9D2D8C9"/>
<proteinExistence type="predicted"/>
<evidence type="ECO:0000313" key="2">
    <source>
        <dbReference type="Proteomes" id="UP000824025"/>
    </source>
</evidence>
<dbReference type="Proteomes" id="UP000824025">
    <property type="component" value="Unassembled WGS sequence"/>
</dbReference>
<accession>A0A9D2D8C9</accession>
<organism evidence="1 2">
    <name type="scientific">Candidatus Borkfalkia avicola</name>
    <dbReference type="NCBI Taxonomy" id="2838503"/>
    <lineage>
        <taxon>Bacteria</taxon>
        <taxon>Bacillati</taxon>
        <taxon>Bacillota</taxon>
        <taxon>Clostridia</taxon>
        <taxon>Christensenellales</taxon>
        <taxon>Christensenellaceae</taxon>
        <taxon>Candidatus Borkfalkia</taxon>
    </lineage>
</organism>
<evidence type="ECO:0000313" key="1">
    <source>
        <dbReference type="EMBL" id="HIZ10373.1"/>
    </source>
</evidence>
<reference evidence="1" key="2">
    <citation type="submission" date="2021-04" db="EMBL/GenBank/DDBJ databases">
        <authorList>
            <person name="Gilroy R."/>
        </authorList>
    </citation>
    <scope>NUCLEOTIDE SEQUENCE</scope>
    <source>
        <strain evidence="1">CHK192-19661</strain>
    </source>
</reference>
<sequence length="92" mass="10730">MLKTELEVVTVGTPDITALSDDERRVFFETIMARVLELAKERNSRSDGVICNAEKRKRIKKKNLNRGFDLGSYWRENSDRALCSCLRKNFYI</sequence>
<name>A0A9D2D8C9_9FIRM</name>
<reference evidence="1" key="1">
    <citation type="journal article" date="2021" name="PeerJ">
        <title>Extensive microbial diversity within the chicken gut microbiome revealed by metagenomics and culture.</title>
        <authorList>
            <person name="Gilroy R."/>
            <person name="Ravi A."/>
            <person name="Getino M."/>
            <person name="Pursley I."/>
            <person name="Horton D.L."/>
            <person name="Alikhan N.F."/>
            <person name="Baker D."/>
            <person name="Gharbi K."/>
            <person name="Hall N."/>
            <person name="Watson M."/>
            <person name="Adriaenssens E.M."/>
            <person name="Foster-Nyarko E."/>
            <person name="Jarju S."/>
            <person name="Secka A."/>
            <person name="Antonio M."/>
            <person name="Oren A."/>
            <person name="Chaudhuri R.R."/>
            <person name="La Ragione R."/>
            <person name="Hildebrand F."/>
            <person name="Pallen M.J."/>
        </authorList>
    </citation>
    <scope>NUCLEOTIDE SEQUENCE</scope>
    <source>
        <strain evidence="1">CHK192-19661</strain>
    </source>
</reference>
<dbReference type="EMBL" id="DXCF01000039">
    <property type="protein sequence ID" value="HIZ10373.1"/>
    <property type="molecule type" value="Genomic_DNA"/>
</dbReference>